<reference evidence="4" key="1">
    <citation type="submission" date="2016-11" db="UniProtKB">
        <authorList>
            <consortium name="WormBaseParasite"/>
        </authorList>
    </citation>
    <scope>IDENTIFICATION</scope>
</reference>
<keyword evidence="3" id="KW-1185">Reference proteome</keyword>
<evidence type="ECO:0000313" key="3">
    <source>
        <dbReference type="Proteomes" id="UP000659654"/>
    </source>
</evidence>
<sequence length="78" mass="9036">MGLAMSLVLKLKEGKLDLDLADKLASFVFPSMFRISKSCESTAAEGEGLLHKKWRVKTRIKCTTTPWNRRRYSRCSRW</sequence>
<accession>A0A1I7SBH6</accession>
<dbReference type="EMBL" id="CAJFCV020000005">
    <property type="protein sequence ID" value="CAG9121989.1"/>
    <property type="molecule type" value="Genomic_DNA"/>
</dbReference>
<proteinExistence type="predicted"/>
<dbReference type="Proteomes" id="UP000582659">
    <property type="component" value="Unassembled WGS sequence"/>
</dbReference>
<dbReference type="Proteomes" id="UP000659654">
    <property type="component" value="Unassembled WGS sequence"/>
</dbReference>
<dbReference type="EMBL" id="CAJFDI010000005">
    <property type="protein sequence ID" value="CAD5230908.1"/>
    <property type="molecule type" value="Genomic_DNA"/>
</dbReference>
<reference evidence="1" key="2">
    <citation type="submission" date="2020-09" db="EMBL/GenBank/DDBJ databases">
        <authorList>
            <person name="Kikuchi T."/>
        </authorList>
    </citation>
    <scope>NUCLEOTIDE SEQUENCE</scope>
    <source>
        <strain evidence="1">Ka4C1</strain>
    </source>
</reference>
<dbReference type="Proteomes" id="UP000095284">
    <property type="component" value="Unplaced"/>
</dbReference>
<protein>
    <submittedName>
        <fullName evidence="1">(pine wood nematode) hypothetical protein</fullName>
    </submittedName>
</protein>
<evidence type="ECO:0000313" key="1">
    <source>
        <dbReference type="EMBL" id="CAD5230908.1"/>
    </source>
</evidence>
<evidence type="ECO:0000313" key="4">
    <source>
        <dbReference type="WBParaSite" id="BXY_1037400.1"/>
    </source>
</evidence>
<name>A0A1I7SBH6_BURXY</name>
<dbReference type="WBParaSite" id="BXY_1037400.1">
    <property type="protein sequence ID" value="BXY_1037400.1"/>
    <property type="gene ID" value="BXY_1037400"/>
</dbReference>
<gene>
    <name evidence="1" type="ORF">BXYJ_LOCUS11216</name>
</gene>
<evidence type="ECO:0000313" key="2">
    <source>
        <dbReference type="Proteomes" id="UP000095284"/>
    </source>
</evidence>
<organism evidence="2 4">
    <name type="scientific">Bursaphelenchus xylophilus</name>
    <name type="common">Pinewood nematode worm</name>
    <name type="synonym">Aphelenchoides xylophilus</name>
    <dbReference type="NCBI Taxonomy" id="6326"/>
    <lineage>
        <taxon>Eukaryota</taxon>
        <taxon>Metazoa</taxon>
        <taxon>Ecdysozoa</taxon>
        <taxon>Nematoda</taxon>
        <taxon>Chromadorea</taxon>
        <taxon>Rhabditida</taxon>
        <taxon>Tylenchina</taxon>
        <taxon>Tylenchomorpha</taxon>
        <taxon>Aphelenchoidea</taxon>
        <taxon>Aphelenchoididae</taxon>
        <taxon>Bursaphelenchus</taxon>
    </lineage>
</organism>
<dbReference type="AlphaFoldDB" id="A0A1I7SBH6"/>